<dbReference type="KEGG" id="pbf:CFX0092_A2137"/>
<dbReference type="Proteomes" id="UP000215027">
    <property type="component" value="Chromosome I"/>
</dbReference>
<keyword evidence="4" id="KW-1185">Reference proteome</keyword>
<dbReference type="Gene3D" id="3.40.1620.10">
    <property type="entry name" value="YefM-like domain"/>
    <property type="match status" value="1"/>
</dbReference>
<dbReference type="InterPro" id="IPR006442">
    <property type="entry name" value="Antitoxin_Phd/YefM"/>
</dbReference>
<dbReference type="Pfam" id="PF02604">
    <property type="entry name" value="PhdYeFM_antitox"/>
    <property type="match status" value="1"/>
</dbReference>
<proteinExistence type="inferred from homology"/>
<gene>
    <name evidence="3" type="ORF">CFX0092_A2137</name>
</gene>
<dbReference type="OrthoDB" id="166604at2"/>
<accession>A0A160T5A7</accession>
<protein>
    <recommendedName>
        <fullName evidence="2">Antitoxin</fullName>
    </recommendedName>
</protein>
<comment type="similarity">
    <text evidence="1 2">Belongs to the phD/YefM antitoxin family.</text>
</comment>
<dbReference type="PANTHER" id="PTHR35377">
    <property type="entry name" value="ANTITOXIN VAPB49-RELATED-RELATED"/>
    <property type="match status" value="1"/>
</dbReference>
<reference evidence="3" key="1">
    <citation type="submission" date="2016-01" db="EMBL/GenBank/DDBJ databases">
        <authorList>
            <person name="Mcilroy J.S."/>
            <person name="Karst M S."/>
            <person name="Albertsen M."/>
        </authorList>
    </citation>
    <scope>NUCLEOTIDE SEQUENCE</scope>
    <source>
        <strain evidence="3">Cfx-K</strain>
    </source>
</reference>
<name>A0A160T5A7_9CHLR</name>
<dbReference type="SUPFAM" id="SSF143120">
    <property type="entry name" value="YefM-like"/>
    <property type="match status" value="1"/>
</dbReference>
<dbReference type="InterPro" id="IPR051416">
    <property type="entry name" value="phD-YefM_TA_antitoxins"/>
</dbReference>
<evidence type="ECO:0000313" key="4">
    <source>
        <dbReference type="Proteomes" id="UP000215027"/>
    </source>
</evidence>
<organism evidence="3 4">
    <name type="scientific">Candidatus Promineifilum breve</name>
    <dbReference type="NCBI Taxonomy" id="1806508"/>
    <lineage>
        <taxon>Bacteria</taxon>
        <taxon>Bacillati</taxon>
        <taxon>Chloroflexota</taxon>
        <taxon>Ardenticatenia</taxon>
        <taxon>Candidatus Promineifilales</taxon>
        <taxon>Candidatus Promineifilaceae</taxon>
        <taxon>Candidatus Promineifilum</taxon>
    </lineage>
</organism>
<dbReference type="AlphaFoldDB" id="A0A160T5A7"/>
<dbReference type="RefSeq" id="WP_095043420.1">
    <property type="nucleotide sequence ID" value="NZ_LN890655.1"/>
</dbReference>
<evidence type="ECO:0000313" key="3">
    <source>
        <dbReference type="EMBL" id="CUS04015.2"/>
    </source>
</evidence>
<sequence length="86" mass="9374">MVTIGVRELKDNLSSVLQRVRWEREAVDITHHGQTIARLVPVEPPSSTTEEIEALMTDLATLAAEIGRQWPAGVSAVEAVAEGRRG</sequence>
<dbReference type="InterPro" id="IPR036165">
    <property type="entry name" value="YefM-like_sf"/>
</dbReference>
<evidence type="ECO:0000256" key="2">
    <source>
        <dbReference type="RuleBase" id="RU362080"/>
    </source>
</evidence>
<evidence type="ECO:0000256" key="1">
    <source>
        <dbReference type="ARBA" id="ARBA00009981"/>
    </source>
</evidence>
<dbReference type="NCBIfam" id="TIGR01552">
    <property type="entry name" value="phd_fam"/>
    <property type="match status" value="1"/>
</dbReference>
<dbReference type="EMBL" id="LN890655">
    <property type="protein sequence ID" value="CUS04015.2"/>
    <property type="molecule type" value="Genomic_DNA"/>
</dbReference>
<comment type="function">
    <text evidence="2">Antitoxin component of a type II toxin-antitoxin (TA) system.</text>
</comment>